<feature type="compositionally biased region" description="Gly residues" evidence="1">
    <location>
        <begin position="214"/>
        <end position="224"/>
    </location>
</feature>
<reference evidence="2 3" key="1">
    <citation type="submission" date="2019-10" db="EMBL/GenBank/DDBJ databases">
        <title>Gracilibacillus sp. nov. isolated from rice seeds.</title>
        <authorList>
            <person name="He S."/>
        </authorList>
    </citation>
    <scope>NUCLEOTIDE SEQUENCE [LARGE SCALE GENOMIC DNA]</scope>
    <source>
        <strain evidence="2 3">TD8</strain>
    </source>
</reference>
<keyword evidence="3" id="KW-1185">Reference proteome</keyword>
<name>A0A7C8GUU7_9BACI</name>
<dbReference type="Proteomes" id="UP000480246">
    <property type="component" value="Unassembled WGS sequence"/>
</dbReference>
<dbReference type="OrthoDB" id="2967172at2"/>
<sequence length="224" mass="24690">MKHQLLIVSGLFLCILLVGCGQDQFGNISAFDGSSSVSIEDIETEETKEEITDNLRNSNTTEIDMLIGNNFNLVDTAAGENTNSNIYATDKFEVQELASIFQDINQPEEISDYIDNQQILIYPDYFVILKDAEDLNNVVYIEVASDEFVRNNYSPNFLATYFAIRILDDVLDVDDWAKKRRSACQTSGCYGGYTSGQSYNKSGATNSTSRGLGSFRGGGPGSGK</sequence>
<feature type="compositionally biased region" description="Polar residues" evidence="1">
    <location>
        <begin position="195"/>
        <end position="206"/>
    </location>
</feature>
<evidence type="ECO:0000313" key="3">
    <source>
        <dbReference type="Proteomes" id="UP000480246"/>
    </source>
</evidence>
<dbReference type="InterPro" id="IPR025341">
    <property type="entry name" value="DUF4247"/>
</dbReference>
<evidence type="ECO:0000313" key="2">
    <source>
        <dbReference type="EMBL" id="KAB8138278.1"/>
    </source>
</evidence>
<proteinExistence type="predicted"/>
<feature type="region of interest" description="Disordered" evidence="1">
    <location>
        <begin position="193"/>
        <end position="224"/>
    </location>
</feature>
<dbReference type="Pfam" id="PF14042">
    <property type="entry name" value="DUF4247"/>
    <property type="match status" value="1"/>
</dbReference>
<comment type="caution">
    <text evidence="2">The sequence shown here is derived from an EMBL/GenBank/DDBJ whole genome shotgun (WGS) entry which is preliminary data.</text>
</comment>
<evidence type="ECO:0000256" key="1">
    <source>
        <dbReference type="SAM" id="MobiDB-lite"/>
    </source>
</evidence>
<protein>
    <submittedName>
        <fullName evidence="2">DUF4247 domain-containing protein</fullName>
    </submittedName>
</protein>
<dbReference type="EMBL" id="WEID01000021">
    <property type="protein sequence ID" value="KAB8138278.1"/>
    <property type="molecule type" value="Genomic_DNA"/>
</dbReference>
<dbReference type="AlphaFoldDB" id="A0A7C8GUU7"/>
<gene>
    <name evidence="2" type="ORF">F9U64_05670</name>
</gene>
<organism evidence="2 3">
    <name type="scientific">Gracilibacillus oryzae</name>
    <dbReference type="NCBI Taxonomy" id="1672701"/>
    <lineage>
        <taxon>Bacteria</taxon>
        <taxon>Bacillati</taxon>
        <taxon>Bacillota</taxon>
        <taxon>Bacilli</taxon>
        <taxon>Bacillales</taxon>
        <taxon>Bacillaceae</taxon>
        <taxon>Gracilibacillus</taxon>
    </lineage>
</organism>
<dbReference type="PROSITE" id="PS51257">
    <property type="entry name" value="PROKAR_LIPOPROTEIN"/>
    <property type="match status" value="1"/>
</dbReference>
<dbReference type="RefSeq" id="WP_153402038.1">
    <property type="nucleotide sequence ID" value="NZ_ML762426.1"/>
</dbReference>
<accession>A0A7C8GUU7</accession>